<feature type="non-terminal residue" evidence="1">
    <location>
        <position position="1"/>
    </location>
</feature>
<protein>
    <submittedName>
        <fullName evidence="1">Uncharacterized protein</fullName>
    </submittedName>
</protein>
<dbReference type="AlphaFoldDB" id="A0A061QN07"/>
<name>A0A061QN07_9CHLO</name>
<sequence>LVSCPAHLLLLVPWWRPPFITDPCYLFPEFFLHAYMANQAHQNGSQILLNKMKFRLSPMLWFPKPP</sequence>
<reference evidence="1" key="1">
    <citation type="submission" date="2014-05" db="EMBL/GenBank/DDBJ databases">
        <title>The transcriptome of the halophilic microalga Tetraselmis sp. GSL018 isolated from the Great Salt Lake, Utah.</title>
        <authorList>
            <person name="Jinkerson R.E."/>
            <person name="D'Adamo S."/>
            <person name="Posewitz M.C."/>
        </authorList>
    </citation>
    <scope>NUCLEOTIDE SEQUENCE</scope>
    <source>
        <strain evidence="1">GSL018</strain>
    </source>
</reference>
<dbReference type="EMBL" id="GBEZ01026081">
    <property type="protein sequence ID" value="JAC61083.1"/>
    <property type="molecule type" value="Transcribed_RNA"/>
</dbReference>
<accession>A0A061QN07</accession>
<evidence type="ECO:0000313" key="1">
    <source>
        <dbReference type="EMBL" id="JAC61083.1"/>
    </source>
</evidence>
<organism evidence="1">
    <name type="scientific">Tetraselmis sp. GSL018</name>
    <dbReference type="NCBI Taxonomy" id="582737"/>
    <lineage>
        <taxon>Eukaryota</taxon>
        <taxon>Viridiplantae</taxon>
        <taxon>Chlorophyta</taxon>
        <taxon>core chlorophytes</taxon>
        <taxon>Chlorodendrophyceae</taxon>
        <taxon>Chlorodendrales</taxon>
        <taxon>Chlorodendraceae</taxon>
        <taxon>Tetraselmis</taxon>
    </lineage>
</organism>
<feature type="non-terminal residue" evidence="1">
    <location>
        <position position="66"/>
    </location>
</feature>
<proteinExistence type="predicted"/>
<gene>
    <name evidence="1" type="ORF">TSPGSL018_27219</name>
</gene>